<gene>
    <name evidence="2" type="ORF">BEMITA_LOCUS4804</name>
</gene>
<sequence>MAPLLVLLLSIAGCVSAQLGVGQGGLSFAIQPPPPVQQQVPAAVFPRNNFAAPVEIGNRRYAHRAVLVNSENEALLPSELRNPFYKNPRVAEALAKNSWFTPGEQHVVDREAEKIPRHKIYMLLKDAGLMSLSWNSCYQHIQRCYNDTCGENL</sequence>
<feature type="signal peptide" evidence="1">
    <location>
        <begin position="1"/>
        <end position="17"/>
    </location>
</feature>
<reference evidence="2" key="1">
    <citation type="submission" date="2021-12" db="EMBL/GenBank/DDBJ databases">
        <authorList>
            <person name="King R."/>
        </authorList>
    </citation>
    <scope>NUCLEOTIDE SEQUENCE</scope>
</reference>
<dbReference type="Proteomes" id="UP001152759">
    <property type="component" value="Chromosome 2"/>
</dbReference>
<feature type="chain" id="PRO_5040265095" evidence="1">
    <location>
        <begin position="18"/>
        <end position="153"/>
    </location>
</feature>
<dbReference type="EMBL" id="OU963863">
    <property type="protein sequence ID" value="CAH0385589.1"/>
    <property type="molecule type" value="Genomic_DNA"/>
</dbReference>
<protein>
    <submittedName>
        <fullName evidence="2">Uncharacterized protein</fullName>
    </submittedName>
</protein>
<dbReference type="AlphaFoldDB" id="A0A9P0F1D1"/>
<organism evidence="2 3">
    <name type="scientific">Bemisia tabaci</name>
    <name type="common">Sweetpotato whitefly</name>
    <name type="synonym">Aleurodes tabaci</name>
    <dbReference type="NCBI Taxonomy" id="7038"/>
    <lineage>
        <taxon>Eukaryota</taxon>
        <taxon>Metazoa</taxon>
        <taxon>Ecdysozoa</taxon>
        <taxon>Arthropoda</taxon>
        <taxon>Hexapoda</taxon>
        <taxon>Insecta</taxon>
        <taxon>Pterygota</taxon>
        <taxon>Neoptera</taxon>
        <taxon>Paraneoptera</taxon>
        <taxon>Hemiptera</taxon>
        <taxon>Sternorrhyncha</taxon>
        <taxon>Aleyrodoidea</taxon>
        <taxon>Aleyrodidae</taxon>
        <taxon>Aleyrodinae</taxon>
        <taxon>Bemisia</taxon>
    </lineage>
</organism>
<evidence type="ECO:0000256" key="1">
    <source>
        <dbReference type="SAM" id="SignalP"/>
    </source>
</evidence>
<evidence type="ECO:0000313" key="3">
    <source>
        <dbReference type="Proteomes" id="UP001152759"/>
    </source>
</evidence>
<proteinExistence type="predicted"/>
<keyword evidence="3" id="KW-1185">Reference proteome</keyword>
<evidence type="ECO:0000313" key="2">
    <source>
        <dbReference type="EMBL" id="CAH0385589.1"/>
    </source>
</evidence>
<accession>A0A9P0F1D1</accession>
<name>A0A9P0F1D1_BEMTA</name>
<keyword evidence="1" id="KW-0732">Signal</keyword>